<name>A0A1J9QB13_9EURO</name>
<proteinExistence type="predicted"/>
<dbReference type="STRING" id="1658174.A0A1J9QB13"/>
<evidence type="ECO:0000313" key="3">
    <source>
        <dbReference type="Proteomes" id="UP000242791"/>
    </source>
</evidence>
<feature type="region of interest" description="Disordered" evidence="1">
    <location>
        <begin position="348"/>
        <end position="433"/>
    </location>
</feature>
<evidence type="ECO:0000256" key="1">
    <source>
        <dbReference type="SAM" id="MobiDB-lite"/>
    </source>
</evidence>
<reference evidence="2 3" key="1">
    <citation type="submission" date="2015-08" db="EMBL/GenBank/DDBJ databases">
        <title>Emmonsia species relationships and genome sequence.</title>
        <authorList>
            <person name="Cuomo C.A."/>
            <person name="Schwartz I.S."/>
            <person name="Kenyon C."/>
            <person name="De Hoog G.S."/>
            <person name="Govender N.P."/>
            <person name="Botha A."/>
            <person name="Moreno L."/>
            <person name="De Vries M."/>
            <person name="Munoz J.F."/>
            <person name="Stielow J.B."/>
        </authorList>
    </citation>
    <scope>NUCLEOTIDE SEQUENCE [LARGE SCALE GENOMIC DNA]</scope>
    <source>
        <strain evidence="2 3">EI222</strain>
    </source>
</reference>
<feature type="region of interest" description="Disordered" evidence="1">
    <location>
        <begin position="1"/>
        <end position="40"/>
    </location>
</feature>
<dbReference type="Proteomes" id="UP000242791">
    <property type="component" value="Unassembled WGS sequence"/>
</dbReference>
<accession>A0A1J9QB13</accession>
<gene>
    <name evidence="2" type="ORF">ACJ73_02598</name>
</gene>
<dbReference type="OrthoDB" id="4554167at2759"/>
<protein>
    <submittedName>
        <fullName evidence="2">Uncharacterized protein</fullName>
    </submittedName>
</protein>
<comment type="caution">
    <text evidence="2">The sequence shown here is derived from an EMBL/GenBank/DDBJ whole genome shotgun (WGS) entry which is preliminary data.</text>
</comment>
<organism evidence="2 3">
    <name type="scientific">Blastomyces percursus</name>
    <dbReference type="NCBI Taxonomy" id="1658174"/>
    <lineage>
        <taxon>Eukaryota</taxon>
        <taxon>Fungi</taxon>
        <taxon>Dikarya</taxon>
        <taxon>Ascomycota</taxon>
        <taxon>Pezizomycotina</taxon>
        <taxon>Eurotiomycetes</taxon>
        <taxon>Eurotiomycetidae</taxon>
        <taxon>Onygenales</taxon>
        <taxon>Ajellomycetaceae</taxon>
        <taxon>Blastomyces</taxon>
    </lineage>
</organism>
<dbReference type="EMBL" id="LGTZ01000283">
    <property type="protein sequence ID" value="OJD26030.1"/>
    <property type="molecule type" value="Genomic_DNA"/>
</dbReference>
<keyword evidence="3" id="KW-1185">Reference proteome</keyword>
<feature type="compositionally biased region" description="Polar residues" evidence="1">
    <location>
        <begin position="359"/>
        <end position="373"/>
    </location>
</feature>
<dbReference type="AlphaFoldDB" id="A0A1J9QB13"/>
<dbReference type="VEuPathDB" id="FungiDB:ACJ73_02598"/>
<sequence length="465" mass="50836">MKLPHGPPGSYASCKPSGMKQSKKGRPGPKEGPTLPQTGQNTFSSLAALLVIKPGGQDWQVVTKKASKKPHYRNTEPLNPAKNSPLEARRFILRRNGLNRPPQVAREDIMLQINVELARLGLPGFLRLVDAKHTHTGATSVVLGKGSLSTMLLPTYKDPLLIAAQRADPTITEIEVKIHGVSSERYVRLGLELAKLEIETSSTLHLMRTPFWLKNPQKVRQSGQLGASMVITVESLEISQKICADGLHFGEIRHRADLYWEVGPDAVCPCCCGLGHQSFKACGERQPRCYVCGSPHIGAEHRCEVRECTARAGHPCAHLPAKCANCGKGHTALLNSCPARKEARKRAWKAGQKELARQETLSTATPSLGSQEPPTSPPFQEAVINRRPKATPLTEKNHPSSRNVALKDPMRTPQLRAKGPSGLPNLPETPRTQRTQHIPISPIDIDIDIGPEHLAPSIEHLEASQ</sequence>
<evidence type="ECO:0000313" key="2">
    <source>
        <dbReference type="EMBL" id="OJD26030.1"/>
    </source>
</evidence>